<feature type="compositionally biased region" description="Polar residues" evidence="1">
    <location>
        <begin position="330"/>
        <end position="341"/>
    </location>
</feature>
<keyword evidence="5" id="KW-1185">Reference proteome</keyword>
<feature type="signal peptide" evidence="3">
    <location>
        <begin position="1"/>
        <end position="25"/>
    </location>
</feature>
<accession>A0A9P6TCS7</accession>
<sequence length="367" mass="39401">MFGFFRPNLLCTILLVQTSLRSAYAHRLPRRGMNAGSGISMGNQGASVTSAPDPNWPVMIKEYIASDIFTLPGLQPYAEEFKTYWSQSSTSQSTVTTSLSQTSKVASGCDRHGYMVVTATSLVTLSALYTHLQKLQTQCHDKGYTQTVSVIQTTKSQVSTVMHSVVQLTSASNVDSCALPPSQSPYCGQVQTNMDSLKSSLSSIEQSLTVEHVDISTSTINTDIDDCNSDDLIGVTNEGYQLAQTSCQGVTTSIPAQGSTGIHFDYTSPGMRLKLTKFIPKGCVTVAKWFNDQNLNYPNSGPIPQGSIPAGVAITPPSLPGVDGIDNGSPHPQQDNTSSSIRSPMAQLIHVTYLGIFWGAILTVLIM</sequence>
<dbReference type="EMBL" id="MU167245">
    <property type="protein sequence ID" value="KAG0147681.1"/>
    <property type="molecule type" value="Genomic_DNA"/>
</dbReference>
<name>A0A9P6TCS7_9BASI</name>
<keyword evidence="2" id="KW-1133">Transmembrane helix</keyword>
<gene>
    <name evidence="4" type="ORF">CROQUDRAFT_697500</name>
</gene>
<reference evidence="4" key="1">
    <citation type="submission" date="2013-11" db="EMBL/GenBank/DDBJ databases">
        <title>Genome sequence of the fusiform rust pathogen reveals effectors for host alternation and coevolution with pine.</title>
        <authorList>
            <consortium name="DOE Joint Genome Institute"/>
            <person name="Smith K."/>
            <person name="Pendleton A."/>
            <person name="Kubisiak T."/>
            <person name="Anderson C."/>
            <person name="Salamov A."/>
            <person name="Aerts A."/>
            <person name="Riley R."/>
            <person name="Clum A."/>
            <person name="Lindquist E."/>
            <person name="Ence D."/>
            <person name="Campbell M."/>
            <person name="Kronenberg Z."/>
            <person name="Feau N."/>
            <person name="Dhillon B."/>
            <person name="Hamelin R."/>
            <person name="Burleigh J."/>
            <person name="Smith J."/>
            <person name="Yandell M."/>
            <person name="Nelson C."/>
            <person name="Grigoriev I."/>
            <person name="Davis J."/>
        </authorList>
    </citation>
    <scope>NUCLEOTIDE SEQUENCE</scope>
    <source>
        <strain evidence="4">G11</strain>
    </source>
</reference>
<evidence type="ECO:0000256" key="2">
    <source>
        <dbReference type="SAM" id="Phobius"/>
    </source>
</evidence>
<feature type="region of interest" description="Disordered" evidence="1">
    <location>
        <begin position="319"/>
        <end position="341"/>
    </location>
</feature>
<organism evidence="4 5">
    <name type="scientific">Cronartium quercuum f. sp. fusiforme G11</name>
    <dbReference type="NCBI Taxonomy" id="708437"/>
    <lineage>
        <taxon>Eukaryota</taxon>
        <taxon>Fungi</taxon>
        <taxon>Dikarya</taxon>
        <taxon>Basidiomycota</taxon>
        <taxon>Pucciniomycotina</taxon>
        <taxon>Pucciniomycetes</taxon>
        <taxon>Pucciniales</taxon>
        <taxon>Coleosporiaceae</taxon>
        <taxon>Cronartium</taxon>
    </lineage>
</organism>
<feature type="chain" id="PRO_5040390157" evidence="3">
    <location>
        <begin position="26"/>
        <end position="367"/>
    </location>
</feature>
<comment type="caution">
    <text evidence="4">The sequence shown here is derived from an EMBL/GenBank/DDBJ whole genome shotgun (WGS) entry which is preliminary data.</text>
</comment>
<evidence type="ECO:0000256" key="1">
    <source>
        <dbReference type="SAM" id="MobiDB-lite"/>
    </source>
</evidence>
<evidence type="ECO:0000313" key="5">
    <source>
        <dbReference type="Proteomes" id="UP000886653"/>
    </source>
</evidence>
<keyword evidence="3" id="KW-0732">Signal</keyword>
<proteinExistence type="predicted"/>
<feature type="transmembrane region" description="Helical" evidence="2">
    <location>
        <begin position="348"/>
        <end position="366"/>
    </location>
</feature>
<dbReference type="AlphaFoldDB" id="A0A9P6TCS7"/>
<evidence type="ECO:0000313" key="4">
    <source>
        <dbReference type="EMBL" id="KAG0147681.1"/>
    </source>
</evidence>
<dbReference type="Proteomes" id="UP000886653">
    <property type="component" value="Unassembled WGS sequence"/>
</dbReference>
<keyword evidence="2" id="KW-0812">Transmembrane</keyword>
<evidence type="ECO:0000256" key="3">
    <source>
        <dbReference type="SAM" id="SignalP"/>
    </source>
</evidence>
<keyword evidence="2" id="KW-0472">Membrane</keyword>
<dbReference type="OrthoDB" id="2505005at2759"/>
<protein>
    <submittedName>
        <fullName evidence="4">Uncharacterized protein</fullName>
    </submittedName>
</protein>